<dbReference type="PANTHER" id="PTHR42877:SF1">
    <property type="entry name" value="FAD-BINDING MONOOXYGENASE STCW"/>
    <property type="match status" value="1"/>
</dbReference>
<keyword evidence="3" id="KW-0560">Oxidoreductase</keyword>
<dbReference type="KEGG" id="ffu:CLAFUR5_14161"/>
<dbReference type="Pfam" id="PF13450">
    <property type="entry name" value="NAD_binding_8"/>
    <property type="match status" value="1"/>
</dbReference>
<dbReference type="SUPFAM" id="SSF51905">
    <property type="entry name" value="FAD/NAD(P)-binding domain"/>
    <property type="match status" value="1"/>
</dbReference>
<dbReference type="Gene3D" id="3.50.50.60">
    <property type="entry name" value="FAD/NAD(P)-binding domain"/>
    <property type="match status" value="2"/>
</dbReference>
<dbReference type="OMA" id="MVFHTEV"/>
<feature type="compositionally biased region" description="Polar residues" evidence="2">
    <location>
        <begin position="29"/>
        <end position="53"/>
    </location>
</feature>
<proteinExistence type="inferred from homology"/>
<dbReference type="Proteomes" id="UP000756132">
    <property type="component" value="Chromosome 13"/>
</dbReference>
<dbReference type="InterPro" id="IPR051209">
    <property type="entry name" value="FAD-bind_Monooxygenase_sf"/>
</dbReference>
<dbReference type="InterPro" id="IPR036188">
    <property type="entry name" value="FAD/NAD-bd_sf"/>
</dbReference>
<name>A0A9Q8PMM2_PASFU</name>
<dbReference type="GO" id="GO:0004497">
    <property type="term" value="F:monooxygenase activity"/>
    <property type="evidence" value="ECO:0007669"/>
    <property type="project" value="UniProtKB-KW"/>
</dbReference>
<evidence type="ECO:0000313" key="3">
    <source>
        <dbReference type="EMBL" id="UJO25220.1"/>
    </source>
</evidence>
<dbReference type="GeneID" id="71994039"/>
<reference evidence="3" key="1">
    <citation type="submission" date="2021-12" db="EMBL/GenBank/DDBJ databases">
        <authorList>
            <person name="Zaccaron A."/>
            <person name="Stergiopoulos I."/>
        </authorList>
    </citation>
    <scope>NUCLEOTIDE SEQUENCE</scope>
    <source>
        <strain evidence="3">Race5_Kim</strain>
    </source>
</reference>
<gene>
    <name evidence="3" type="ORF">CLAFUR5_14161</name>
</gene>
<dbReference type="EMBL" id="CP090175">
    <property type="protein sequence ID" value="UJO25220.1"/>
    <property type="molecule type" value="Genomic_DNA"/>
</dbReference>
<evidence type="ECO:0000313" key="4">
    <source>
        <dbReference type="Proteomes" id="UP000756132"/>
    </source>
</evidence>
<dbReference type="OrthoDB" id="74360at2759"/>
<dbReference type="AlphaFoldDB" id="A0A9Q8PMM2"/>
<dbReference type="PANTHER" id="PTHR42877">
    <property type="entry name" value="L-ORNITHINE N(5)-MONOOXYGENASE-RELATED"/>
    <property type="match status" value="1"/>
</dbReference>
<sequence>MPPFLNGHGEADFKIPPPGFSPPKRHQRNQQPVDYSTPGSTGYNVPQNTTWRDPNNREIRVLTIGAGISGILMAYQLQKHCENVEHVVYEKNEDIGGTWYNNRYPNCGCDIPSHAYTYQFALNPDWPRFFSFAPDIWAYLNKVCETFDLKKHMKFHVEVVGCYWQEHAGEWVVKLREHLPNHEVREFEDRCNMLLYGAGVLNNFKFPDITGLQDRFKGRVIHTARWPKDYKEEDWAKERVAVIGSGASSIQTVPGMQPHAKHLDIFVRTGVWFGVIAGNSGSQAKEYSEEERETFRRDPKAVVAHAREIEEQVNGMWGGFYAGSMGQKMGSEYFRKRMAEHIKDERLLQGFSPKFGLGCRRITPGDPYMQAIQKENVDVHFTPVESCTEKGVVGGDGVEREVDTIICATGFDVSYRPRFPVVGKNGVDLREKWEDLCPESYLGLAIPDMPNFLTFIGPTWPIENGSVMAPLHSVSEYAIQLVKRMQNENIRSWVPRQDITDSFNDHVQEWIKHTVWKNDCRSWYKNNETGRVNAIWPGSSLHYQQVIETPRYEDFEIHSFNDNPWAHLGMGWTVQDRKGPKEEDVCPYFNVKNIDPKWYEACGGDARLLSERPQPDILEQETAQAGQQFLWPTGA</sequence>
<feature type="region of interest" description="Disordered" evidence="2">
    <location>
        <begin position="1"/>
        <end position="54"/>
    </location>
</feature>
<comment type="similarity">
    <text evidence="1">Belongs to the FAD-binding monooxygenase family.</text>
</comment>
<organism evidence="3 4">
    <name type="scientific">Passalora fulva</name>
    <name type="common">Tomato leaf mold</name>
    <name type="synonym">Cladosporium fulvum</name>
    <dbReference type="NCBI Taxonomy" id="5499"/>
    <lineage>
        <taxon>Eukaryota</taxon>
        <taxon>Fungi</taxon>
        <taxon>Dikarya</taxon>
        <taxon>Ascomycota</taxon>
        <taxon>Pezizomycotina</taxon>
        <taxon>Dothideomycetes</taxon>
        <taxon>Dothideomycetidae</taxon>
        <taxon>Mycosphaerellales</taxon>
        <taxon>Mycosphaerellaceae</taxon>
        <taxon>Fulvia</taxon>
    </lineage>
</organism>
<evidence type="ECO:0000256" key="1">
    <source>
        <dbReference type="ARBA" id="ARBA00010139"/>
    </source>
</evidence>
<evidence type="ECO:0000256" key="2">
    <source>
        <dbReference type="SAM" id="MobiDB-lite"/>
    </source>
</evidence>
<dbReference type="RefSeq" id="XP_047769586.1">
    <property type="nucleotide sequence ID" value="XM_047913309.1"/>
</dbReference>
<keyword evidence="3" id="KW-0503">Monooxygenase</keyword>
<protein>
    <submittedName>
        <fullName evidence="3">FAD-binding monooxygenase moxY</fullName>
    </submittedName>
</protein>
<keyword evidence="4" id="KW-1185">Reference proteome</keyword>
<accession>A0A9Q8PMM2</accession>
<reference evidence="3" key="2">
    <citation type="journal article" date="2022" name="Microb. Genom.">
        <title>A chromosome-scale genome assembly of the tomato pathogen Cladosporium fulvum reveals a compartmentalized genome architecture and the presence of a dispensable chromosome.</title>
        <authorList>
            <person name="Zaccaron A.Z."/>
            <person name="Chen L.H."/>
            <person name="Samaras A."/>
            <person name="Stergiopoulos I."/>
        </authorList>
    </citation>
    <scope>NUCLEOTIDE SEQUENCE</scope>
    <source>
        <strain evidence="3">Race5_Kim</strain>
    </source>
</reference>